<dbReference type="RefSeq" id="WP_075085248.1">
    <property type="nucleotide sequence ID" value="NZ_CP042912.1"/>
</dbReference>
<sequence precursor="true">MTKSRIILFLTLLAAAVSGCDPVETPPSPRPDPAPTVVKSPVEILAEESVAPTVSPPAETTPDIASGTSEFDRSPAVDSFLEKFDMLSEQGFVPTLRRGSTGIGYTLETMLGIEENNSPGGDYMGMELKAFRDDDLTMNDSEKMNLFLKEPKWTDGLKSADRVRNYGYVDDNGRTALYSTVTIDMSSHKFAFEVEGDSSKVWLTFDGSRIAFWTREILAKRLKEKHTETVFVSAHSRGKGKAEEFHYYGVTWCREPSVDEFIKLLRKGDVMLELRMHLKESGAVRNHGSCFRIKQNRIRDLFRYAIQVRP</sequence>
<protein>
    <recommendedName>
        <fullName evidence="3">MvaI/BcnI restriction endonuclease domain-containing protein</fullName>
    </recommendedName>
</protein>
<evidence type="ECO:0000313" key="5">
    <source>
        <dbReference type="Proteomes" id="UP000322214"/>
    </source>
</evidence>
<accession>A0A5B9P870</accession>
<dbReference type="AlphaFoldDB" id="A0A5B9P870"/>
<reference evidence="4 5" key="1">
    <citation type="submission" date="2019-08" db="EMBL/GenBank/DDBJ databases">
        <title>Deep-cultivation of Planctomycetes and their phenomic and genomic characterization uncovers novel biology.</title>
        <authorList>
            <person name="Wiegand S."/>
            <person name="Jogler M."/>
            <person name="Boedeker C."/>
            <person name="Pinto D."/>
            <person name="Vollmers J."/>
            <person name="Rivas-Marin E."/>
            <person name="Kohn T."/>
            <person name="Peeters S.H."/>
            <person name="Heuer A."/>
            <person name="Rast P."/>
            <person name="Oberbeckmann S."/>
            <person name="Bunk B."/>
            <person name="Jeske O."/>
            <person name="Meyerdierks A."/>
            <person name="Storesund J.E."/>
            <person name="Kallscheuer N."/>
            <person name="Luecker S."/>
            <person name="Lage O.M."/>
            <person name="Pohl T."/>
            <person name="Merkel B.J."/>
            <person name="Hornburger P."/>
            <person name="Mueller R.-W."/>
            <person name="Bruemmer F."/>
            <person name="Labrenz M."/>
            <person name="Spormann A.M."/>
            <person name="Op den Camp H."/>
            <person name="Overmann J."/>
            <person name="Amann R."/>
            <person name="Jetten M.S.M."/>
            <person name="Mascher T."/>
            <person name="Medema M.H."/>
            <person name="Devos D.P."/>
            <person name="Kaster A.-K."/>
            <person name="Ovreas L."/>
            <person name="Rohde M."/>
            <person name="Galperin M.Y."/>
            <person name="Jogler C."/>
        </authorList>
    </citation>
    <scope>NUCLEOTIDE SEQUENCE [LARGE SCALE GENOMIC DNA]</scope>
    <source>
        <strain evidence="4 5">FC18</strain>
    </source>
</reference>
<dbReference type="PROSITE" id="PS51257">
    <property type="entry name" value="PROKAR_LIPOPROTEIN"/>
    <property type="match status" value="1"/>
</dbReference>
<feature type="chain" id="PRO_5022772138" description="MvaI/BcnI restriction endonuclease domain-containing protein" evidence="2">
    <location>
        <begin position="20"/>
        <end position="310"/>
    </location>
</feature>
<dbReference type="Gene3D" id="3.30.70.3570">
    <property type="entry name" value="MvaI/BcnI restriction endonuclease, recognition domain"/>
    <property type="match status" value="1"/>
</dbReference>
<dbReference type="CDD" id="cd22347">
    <property type="entry name" value="PDDEXK_nuclease"/>
    <property type="match status" value="1"/>
</dbReference>
<keyword evidence="2" id="KW-0732">Signal</keyword>
<dbReference type="Proteomes" id="UP000322214">
    <property type="component" value="Chromosome"/>
</dbReference>
<feature type="domain" description="MvaI/BcnI restriction endonuclease" evidence="3">
    <location>
        <begin position="81"/>
        <end position="302"/>
    </location>
</feature>
<evidence type="ECO:0000256" key="2">
    <source>
        <dbReference type="SAM" id="SignalP"/>
    </source>
</evidence>
<keyword evidence="5" id="KW-1185">Reference proteome</keyword>
<feature type="signal peptide" evidence="2">
    <location>
        <begin position="1"/>
        <end position="19"/>
    </location>
</feature>
<dbReference type="InterPro" id="IPR043004">
    <property type="entry name" value="MvaI_BcnI_cat"/>
</dbReference>
<evidence type="ECO:0000259" key="3">
    <source>
        <dbReference type="Pfam" id="PF15515"/>
    </source>
</evidence>
<dbReference type="OrthoDB" id="1684155at2"/>
<dbReference type="InterPro" id="IPR029127">
    <property type="entry name" value="MvaI_BcnI"/>
</dbReference>
<gene>
    <name evidence="4" type="ORF">MFFC18_06670</name>
</gene>
<dbReference type="STRING" id="980251.GCA_001642875_03034"/>
<organism evidence="4 5">
    <name type="scientific">Mariniblastus fucicola</name>
    <dbReference type="NCBI Taxonomy" id="980251"/>
    <lineage>
        <taxon>Bacteria</taxon>
        <taxon>Pseudomonadati</taxon>
        <taxon>Planctomycetota</taxon>
        <taxon>Planctomycetia</taxon>
        <taxon>Pirellulales</taxon>
        <taxon>Pirellulaceae</taxon>
        <taxon>Mariniblastus</taxon>
    </lineage>
</organism>
<name>A0A5B9P870_9BACT</name>
<evidence type="ECO:0000313" key="4">
    <source>
        <dbReference type="EMBL" id="QEG20816.1"/>
    </source>
</evidence>
<feature type="region of interest" description="Disordered" evidence="1">
    <location>
        <begin position="50"/>
        <end position="72"/>
    </location>
</feature>
<dbReference type="KEGG" id="mff:MFFC18_06670"/>
<dbReference type="Gene3D" id="3.40.210.20">
    <property type="entry name" value="MvaI/BcnI restriction endonuclease, catalytic domain"/>
    <property type="match status" value="1"/>
</dbReference>
<dbReference type="InterPro" id="IPR043005">
    <property type="entry name" value="MvaI_BcnI_rec"/>
</dbReference>
<dbReference type="EMBL" id="CP042912">
    <property type="protein sequence ID" value="QEG20816.1"/>
    <property type="molecule type" value="Genomic_DNA"/>
</dbReference>
<dbReference type="Pfam" id="PF15515">
    <property type="entry name" value="MvaI_BcnI"/>
    <property type="match status" value="1"/>
</dbReference>
<evidence type="ECO:0000256" key="1">
    <source>
        <dbReference type="SAM" id="MobiDB-lite"/>
    </source>
</evidence>
<proteinExistence type="predicted"/>